<evidence type="ECO:0000313" key="2">
    <source>
        <dbReference type="Proteomes" id="UP000255529"/>
    </source>
</evidence>
<dbReference type="EMBL" id="UGYN01000002">
    <property type="protein sequence ID" value="SUI83324.1"/>
    <property type="molecule type" value="Genomic_DNA"/>
</dbReference>
<proteinExistence type="predicted"/>
<organism evidence="1 2">
    <name type="scientific">Serratia quinivorans</name>
    <dbReference type="NCBI Taxonomy" id="137545"/>
    <lineage>
        <taxon>Bacteria</taxon>
        <taxon>Pseudomonadati</taxon>
        <taxon>Pseudomonadota</taxon>
        <taxon>Gammaproteobacteria</taxon>
        <taxon>Enterobacterales</taxon>
        <taxon>Yersiniaceae</taxon>
        <taxon>Serratia</taxon>
    </lineage>
</organism>
<dbReference type="AlphaFoldDB" id="A0A380ALH1"/>
<protein>
    <submittedName>
        <fullName evidence="1">Uncharacterized protein</fullName>
    </submittedName>
</protein>
<name>A0A380ALH1_9GAMM</name>
<gene>
    <name evidence="1" type="ORF">NCTC11544_04517</name>
</gene>
<evidence type="ECO:0000313" key="1">
    <source>
        <dbReference type="EMBL" id="SUI83324.1"/>
    </source>
</evidence>
<sequence length="29" mass="3067">MTNTPFLLILAAIYALAAAWDGSATLLLM</sequence>
<reference evidence="1 2" key="1">
    <citation type="submission" date="2018-06" db="EMBL/GenBank/DDBJ databases">
        <authorList>
            <consortium name="Pathogen Informatics"/>
            <person name="Doyle S."/>
        </authorList>
    </citation>
    <scope>NUCLEOTIDE SEQUENCE [LARGE SCALE GENOMIC DNA]</scope>
    <source>
        <strain evidence="1 2">NCTC11544</strain>
    </source>
</reference>
<accession>A0A380ALH1</accession>
<dbReference type="Proteomes" id="UP000255529">
    <property type="component" value="Unassembled WGS sequence"/>
</dbReference>